<sequence length="486" mass="55191">MALEPLFLDSGLAYSQSVQFLRSVQPYLPAVLVGAWVLSCLYSVFLHPLRNIPGPYLAKFTEAWRTYKYARGKWHEDILTLHRKYDFMFFHSIDTTEHAFLRKRVSAAFSMSTVLSLEPEIQEVQDAVWAQLDNAAHNGRQVDMHEWASYFAFDVVGKLALGAPIGFVKQATDVMDIIKSIHIGFYQMGNVGYIPGQMLWVYNPITQFIQSLLSSDFAKFHMWNREQLAKRLAEPAEERATRKRDMLDHFISMKEPDGSPATQGSILIEGGNIIGAGADTTSIGIRTVLAQLVLHQEDYLRVQKEVDQAYAQRTAEDAGKRLQYLATEKLPYLTACVKEALRLHPSIVWQLPREAPANGIEIAGHYVPPSATISMSPLAQNRDRGVFGPSADEWRPARWMPAQGSTDAEIKQMEKYNVTFGYGPRVCVGKNLATVEIYKFIADFVHRYNARFGNPYRPYVVKSQWFSYQADMFLQLELRDTVSKQA</sequence>
<dbReference type="InterPro" id="IPR050121">
    <property type="entry name" value="Cytochrome_P450_monoxygenase"/>
</dbReference>
<dbReference type="SUPFAM" id="SSF48264">
    <property type="entry name" value="Cytochrome P450"/>
    <property type="match status" value="1"/>
</dbReference>
<name>A0ABP0BI95_9PEZI</name>
<keyword evidence="3 6" id="KW-0349">Heme</keyword>
<organism evidence="7 8">
    <name type="scientific">Sporothrix eucalyptigena</name>
    <dbReference type="NCBI Taxonomy" id="1812306"/>
    <lineage>
        <taxon>Eukaryota</taxon>
        <taxon>Fungi</taxon>
        <taxon>Dikarya</taxon>
        <taxon>Ascomycota</taxon>
        <taxon>Pezizomycotina</taxon>
        <taxon>Sordariomycetes</taxon>
        <taxon>Sordariomycetidae</taxon>
        <taxon>Ophiostomatales</taxon>
        <taxon>Ophiostomataceae</taxon>
        <taxon>Sporothrix</taxon>
    </lineage>
</organism>
<keyword evidence="5 6" id="KW-0408">Iron</keyword>
<keyword evidence="8" id="KW-1185">Reference proteome</keyword>
<evidence type="ECO:0008006" key="9">
    <source>
        <dbReference type="Google" id="ProtNLM"/>
    </source>
</evidence>
<dbReference type="InterPro" id="IPR036396">
    <property type="entry name" value="Cyt_P450_sf"/>
</dbReference>
<dbReference type="Gene3D" id="1.10.630.10">
    <property type="entry name" value="Cytochrome P450"/>
    <property type="match status" value="1"/>
</dbReference>
<evidence type="ECO:0000256" key="5">
    <source>
        <dbReference type="ARBA" id="ARBA00023004"/>
    </source>
</evidence>
<accession>A0ABP0BI95</accession>
<comment type="caution">
    <text evidence="7">The sequence shown here is derived from an EMBL/GenBank/DDBJ whole genome shotgun (WGS) entry which is preliminary data.</text>
</comment>
<evidence type="ECO:0000256" key="1">
    <source>
        <dbReference type="ARBA" id="ARBA00001971"/>
    </source>
</evidence>
<proteinExistence type="inferred from homology"/>
<dbReference type="Proteomes" id="UP001642482">
    <property type="component" value="Unassembled WGS sequence"/>
</dbReference>
<dbReference type="PANTHER" id="PTHR24305:SF232">
    <property type="entry name" value="P450, PUTATIVE (EUROFUNG)-RELATED"/>
    <property type="match status" value="1"/>
</dbReference>
<evidence type="ECO:0000313" key="7">
    <source>
        <dbReference type="EMBL" id="CAK7218969.1"/>
    </source>
</evidence>
<evidence type="ECO:0000256" key="6">
    <source>
        <dbReference type="RuleBase" id="RU000461"/>
    </source>
</evidence>
<gene>
    <name evidence="7" type="ORF">SEUCBS140593_003734</name>
</gene>
<dbReference type="InterPro" id="IPR001128">
    <property type="entry name" value="Cyt_P450"/>
</dbReference>
<dbReference type="PANTHER" id="PTHR24305">
    <property type="entry name" value="CYTOCHROME P450"/>
    <property type="match status" value="1"/>
</dbReference>
<keyword evidence="4 6" id="KW-0479">Metal-binding</keyword>
<evidence type="ECO:0000256" key="3">
    <source>
        <dbReference type="ARBA" id="ARBA00022617"/>
    </source>
</evidence>
<dbReference type="PRINTS" id="PR00385">
    <property type="entry name" value="P450"/>
</dbReference>
<evidence type="ECO:0000256" key="2">
    <source>
        <dbReference type="ARBA" id="ARBA00010617"/>
    </source>
</evidence>
<dbReference type="PROSITE" id="PS00086">
    <property type="entry name" value="CYTOCHROME_P450"/>
    <property type="match status" value="1"/>
</dbReference>
<protein>
    <recommendedName>
        <fullName evidence="9">Cytochrome P450</fullName>
    </recommendedName>
</protein>
<dbReference type="InterPro" id="IPR002401">
    <property type="entry name" value="Cyt_P450_E_grp-I"/>
</dbReference>
<reference evidence="7 8" key="1">
    <citation type="submission" date="2024-01" db="EMBL/GenBank/DDBJ databases">
        <authorList>
            <person name="Allen C."/>
            <person name="Tagirdzhanova G."/>
        </authorList>
    </citation>
    <scope>NUCLEOTIDE SEQUENCE [LARGE SCALE GENOMIC DNA]</scope>
</reference>
<dbReference type="EMBL" id="CAWUHD010000029">
    <property type="protein sequence ID" value="CAK7218969.1"/>
    <property type="molecule type" value="Genomic_DNA"/>
</dbReference>
<evidence type="ECO:0000313" key="8">
    <source>
        <dbReference type="Proteomes" id="UP001642482"/>
    </source>
</evidence>
<dbReference type="PRINTS" id="PR00463">
    <property type="entry name" value="EP450I"/>
</dbReference>
<evidence type="ECO:0000256" key="4">
    <source>
        <dbReference type="ARBA" id="ARBA00022723"/>
    </source>
</evidence>
<comment type="cofactor">
    <cofactor evidence="1">
        <name>heme</name>
        <dbReference type="ChEBI" id="CHEBI:30413"/>
    </cofactor>
</comment>
<keyword evidence="6" id="KW-0503">Monooxygenase</keyword>
<dbReference type="Pfam" id="PF00067">
    <property type="entry name" value="p450"/>
    <property type="match status" value="1"/>
</dbReference>
<keyword evidence="6" id="KW-0560">Oxidoreductase</keyword>
<dbReference type="InterPro" id="IPR017972">
    <property type="entry name" value="Cyt_P450_CS"/>
</dbReference>
<comment type="similarity">
    <text evidence="2 6">Belongs to the cytochrome P450 family.</text>
</comment>